<dbReference type="Gene3D" id="2.30.110.10">
    <property type="entry name" value="Electron Transport, Fmn-binding Protein, Chain A"/>
    <property type="match status" value="1"/>
</dbReference>
<gene>
    <name evidence="2" type="ORF">S06H3_11803</name>
</gene>
<accession>X1KB36</accession>
<dbReference type="InterPro" id="IPR002563">
    <property type="entry name" value="Flavin_Rdtase-like_dom"/>
</dbReference>
<organism evidence="2">
    <name type="scientific">marine sediment metagenome</name>
    <dbReference type="NCBI Taxonomy" id="412755"/>
    <lineage>
        <taxon>unclassified sequences</taxon>
        <taxon>metagenomes</taxon>
        <taxon>ecological metagenomes</taxon>
    </lineage>
</organism>
<feature type="non-terminal residue" evidence="2">
    <location>
        <position position="48"/>
    </location>
</feature>
<evidence type="ECO:0000313" key="2">
    <source>
        <dbReference type="EMBL" id="GAI03823.1"/>
    </source>
</evidence>
<evidence type="ECO:0000259" key="1">
    <source>
        <dbReference type="Pfam" id="PF01613"/>
    </source>
</evidence>
<dbReference type="GO" id="GO:0010181">
    <property type="term" value="F:FMN binding"/>
    <property type="evidence" value="ECO:0007669"/>
    <property type="project" value="InterPro"/>
</dbReference>
<dbReference type="EMBL" id="BARV01005807">
    <property type="protein sequence ID" value="GAI03823.1"/>
    <property type="molecule type" value="Genomic_DNA"/>
</dbReference>
<name>X1KB36_9ZZZZ</name>
<dbReference type="Pfam" id="PF01613">
    <property type="entry name" value="Flavin_Reduct"/>
    <property type="match status" value="1"/>
</dbReference>
<dbReference type="SUPFAM" id="SSF50475">
    <property type="entry name" value="FMN-binding split barrel"/>
    <property type="match status" value="1"/>
</dbReference>
<sequence>MNLKALYKLGYGLYVVCSRKGDRLNGQIANTVFQIASEPPTIAVSINK</sequence>
<proteinExistence type="predicted"/>
<comment type="caution">
    <text evidence="2">The sequence shown here is derived from an EMBL/GenBank/DDBJ whole genome shotgun (WGS) entry which is preliminary data.</text>
</comment>
<dbReference type="AlphaFoldDB" id="X1KB36"/>
<dbReference type="InterPro" id="IPR012349">
    <property type="entry name" value="Split_barrel_FMN-bd"/>
</dbReference>
<protein>
    <recommendedName>
        <fullName evidence="1">Flavin reductase like domain-containing protein</fullName>
    </recommendedName>
</protein>
<reference evidence="2" key="1">
    <citation type="journal article" date="2014" name="Front. Microbiol.">
        <title>High frequency of phylogenetically diverse reductive dehalogenase-homologous genes in deep subseafloor sedimentary metagenomes.</title>
        <authorList>
            <person name="Kawai M."/>
            <person name="Futagami T."/>
            <person name="Toyoda A."/>
            <person name="Takaki Y."/>
            <person name="Nishi S."/>
            <person name="Hori S."/>
            <person name="Arai W."/>
            <person name="Tsubouchi T."/>
            <person name="Morono Y."/>
            <person name="Uchiyama I."/>
            <person name="Ito T."/>
            <person name="Fujiyama A."/>
            <person name="Inagaki F."/>
            <person name="Takami H."/>
        </authorList>
    </citation>
    <scope>NUCLEOTIDE SEQUENCE</scope>
    <source>
        <strain evidence="2">Expedition CK06-06</strain>
    </source>
</reference>
<feature type="domain" description="Flavin reductase like" evidence="1">
    <location>
        <begin position="7"/>
        <end position="48"/>
    </location>
</feature>